<sequence>MSKIENFIGSLRNLSQFSGFNDTTYDPNQMETDEVNTAMPNSEPVAMDEEELVDVGVLVVDTNFFIDDRQFFCN</sequence>
<proteinExistence type="predicted"/>
<protein>
    <submittedName>
        <fullName evidence="1">Uncharacterized protein</fullName>
    </submittedName>
</protein>
<accession>A0ACC2SYF5</accession>
<evidence type="ECO:0000313" key="2">
    <source>
        <dbReference type="Proteomes" id="UP001165960"/>
    </source>
</evidence>
<comment type="caution">
    <text evidence="1">The sequence shown here is derived from an EMBL/GenBank/DDBJ whole genome shotgun (WGS) entry which is preliminary data.</text>
</comment>
<name>A0ACC2SYF5_9FUNG</name>
<gene>
    <name evidence="1" type="ORF">DSO57_1039559</name>
</gene>
<keyword evidence="2" id="KW-1185">Reference proteome</keyword>
<organism evidence="1 2">
    <name type="scientific">Entomophthora muscae</name>
    <dbReference type="NCBI Taxonomy" id="34485"/>
    <lineage>
        <taxon>Eukaryota</taxon>
        <taxon>Fungi</taxon>
        <taxon>Fungi incertae sedis</taxon>
        <taxon>Zoopagomycota</taxon>
        <taxon>Entomophthoromycotina</taxon>
        <taxon>Entomophthoromycetes</taxon>
        <taxon>Entomophthorales</taxon>
        <taxon>Entomophthoraceae</taxon>
        <taxon>Entomophthora</taxon>
    </lineage>
</organism>
<evidence type="ECO:0000313" key="1">
    <source>
        <dbReference type="EMBL" id="KAJ9067396.1"/>
    </source>
</evidence>
<reference evidence="1" key="1">
    <citation type="submission" date="2022-04" db="EMBL/GenBank/DDBJ databases">
        <title>Genome of the entomopathogenic fungus Entomophthora muscae.</title>
        <authorList>
            <person name="Elya C."/>
            <person name="Lovett B.R."/>
            <person name="Lee E."/>
            <person name="Macias A.M."/>
            <person name="Hajek A.E."/>
            <person name="De Bivort B.L."/>
            <person name="Kasson M.T."/>
            <person name="De Fine Licht H.H."/>
            <person name="Stajich J.E."/>
        </authorList>
    </citation>
    <scope>NUCLEOTIDE SEQUENCE</scope>
    <source>
        <strain evidence="1">Berkeley</strain>
    </source>
</reference>
<dbReference type="EMBL" id="QTSX02004253">
    <property type="protein sequence ID" value="KAJ9067396.1"/>
    <property type="molecule type" value="Genomic_DNA"/>
</dbReference>
<dbReference type="Proteomes" id="UP001165960">
    <property type="component" value="Unassembled WGS sequence"/>
</dbReference>